<evidence type="ECO:0000313" key="17">
    <source>
        <dbReference type="Proteomes" id="UP000012073"/>
    </source>
</evidence>
<evidence type="ECO:0000256" key="9">
    <source>
        <dbReference type="PIRSR" id="PIRSR039133-2"/>
    </source>
</evidence>
<evidence type="ECO:0000256" key="3">
    <source>
        <dbReference type="ARBA" id="ARBA00022723"/>
    </source>
</evidence>
<keyword evidence="7 9" id="KW-0067">ATP-binding</keyword>
<dbReference type="FunFam" id="3.50.50.80:FF:000002">
    <property type="entry name" value="SUMO-activating enzyme subunit 2"/>
    <property type="match status" value="1"/>
</dbReference>
<evidence type="ECO:0000256" key="4">
    <source>
        <dbReference type="ARBA" id="ARBA00022741"/>
    </source>
</evidence>
<feature type="active site" description="Glycyl thioester intermediate" evidence="8">
    <location>
        <position position="188"/>
    </location>
</feature>
<evidence type="ECO:0000256" key="12">
    <source>
        <dbReference type="SAM" id="MobiDB-lite"/>
    </source>
</evidence>
<dbReference type="Pfam" id="PF10585">
    <property type="entry name" value="UBA_E1_SCCH"/>
    <property type="match status" value="1"/>
</dbReference>
<dbReference type="OrthoDB" id="10255449at2759"/>
<feature type="binding site" evidence="9">
    <location>
        <begin position="72"/>
        <end position="75"/>
    </location>
    <ligand>
        <name>ATP</name>
        <dbReference type="ChEBI" id="CHEBI:30616"/>
    </ligand>
</feature>
<evidence type="ECO:0000256" key="6">
    <source>
        <dbReference type="ARBA" id="ARBA00022833"/>
    </source>
</evidence>
<feature type="binding site" evidence="9">
    <location>
        <begin position="133"/>
        <end position="138"/>
    </location>
    <ligand>
        <name>ATP</name>
        <dbReference type="ChEBI" id="CHEBI:30616"/>
    </ligand>
</feature>
<feature type="compositionally biased region" description="Polar residues" evidence="12">
    <location>
        <begin position="271"/>
        <end position="280"/>
    </location>
</feature>
<dbReference type="GO" id="GO:0046872">
    <property type="term" value="F:metal ion binding"/>
    <property type="evidence" value="ECO:0007669"/>
    <property type="project" value="UniProtKB-KW"/>
</dbReference>
<proteinExistence type="inferred from homology"/>
<dbReference type="GeneID" id="17321641"/>
<evidence type="ECO:0000313" key="16">
    <source>
        <dbReference type="EMBL" id="CDF34107.1"/>
    </source>
</evidence>
<feature type="binding site" evidence="9">
    <location>
        <position position="64"/>
    </location>
    <ligand>
        <name>ATP</name>
        <dbReference type="ChEBI" id="CHEBI:30616"/>
    </ligand>
</feature>
<evidence type="ECO:0000256" key="7">
    <source>
        <dbReference type="ARBA" id="ARBA00022840"/>
    </source>
</evidence>
<keyword evidence="5" id="KW-0833">Ubl conjugation pathway</keyword>
<dbReference type="InterPro" id="IPR028077">
    <property type="entry name" value="UAE_UbL_dom"/>
</dbReference>
<keyword evidence="4 9" id="KW-0547">Nucleotide-binding</keyword>
<evidence type="ECO:0008006" key="18">
    <source>
        <dbReference type="Google" id="ProtNLM"/>
    </source>
</evidence>
<feature type="region of interest" description="Disordered" evidence="12">
    <location>
        <begin position="232"/>
        <end position="286"/>
    </location>
</feature>
<comment type="pathway">
    <text evidence="1">Protein modification; protein sumoylation.</text>
</comment>
<feature type="binding site" evidence="10">
    <location>
        <position position="486"/>
    </location>
    <ligand>
        <name>Zn(2+)</name>
        <dbReference type="ChEBI" id="CHEBI:29105"/>
    </ligand>
</feature>
<dbReference type="InterPro" id="IPR035985">
    <property type="entry name" value="Ubiquitin-activating_enz"/>
</dbReference>
<dbReference type="InterPro" id="IPR023318">
    <property type="entry name" value="Ub_act_enz_dom_a_sf"/>
</dbReference>
<dbReference type="Pfam" id="PF14732">
    <property type="entry name" value="UAE_UbL"/>
    <property type="match status" value="1"/>
</dbReference>
<feature type="binding site" evidence="10">
    <location>
        <position position="176"/>
    </location>
    <ligand>
        <name>Zn(2+)</name>
        <dbReference type="ChEBI" id="CHEBI:29105"/>
    </ligand>
</feature>
<feature type="region of interest" description="Disordered" evidence="12">
    <location>
        <begin position="655"/>
        <end position="704"/>
    </location>
</feature>
<keyword evidence="11" id="KW-0175">Coiled coil</keyword>
<feature type="domain" description="Ubiquitin-activating enzyme SCCH" evidence="14">
    <location>
        <begin position="353"/>
        <end position="417"/>
    </location>
</feature>
<feature type="binding site" evidence="10">
    <location>
        <position position="173"/>
    </location>
    <ligand>
        <name>Zn(2+)</name>
        <dbReference type="ChEBI" id="CHEBI:29105"/>
    </ligand>
</feature>
<feature type="compositionally biased region" description="Basic and acidic residues" evidence="12">
    <location>
        <begin position="664"/>
        <end position="704"/>
    </location>
</feature>
<dbReference type="AlphaFoldDB" id="R7Q6E1"/>
<evidence type="ECO:0000256" key="1">
    <source>
        <dbReference type="ARBA" id="ARBA00004718"/>
    </source>
</evidence>
<feature type="binding site" evidence="9">
    <location>
        <begin position="40"/>
        <end position="45"/>
    </location>
    <ligand>
        <name>ATP</name>
        <dbReference type="ChEBI" id="CHEBI:30616"/>
    </ligand>
</feature>
<dbReference type="InterPro" id="IPR030661">
    <property type="entry name" value="Uba2"/>
</dbReference>
<dbReference type="PANTHER" id="PTHR10953:SF5">
    <property type="entry name" value="SUMO-ACTIVATING ENZYME SUBUNIT 2"/>
    <property type="match status" value="1"/>
</dbReference>
<feature type="domain" description="Ubiquitin/SUMO-activating enzyme ubiquitin-like" evidence="15">
    <location>
        <begin position="496"/>
        <end position="587"/>
    </location>
</feature>
<evidence type="ECO:0000259" key="14">
    <source>
        <dbReference type="Pfam" id="PF10585"/>
    </source>
</evidence>
<protein>
    <recommendedName>
        <fullName evidence="18">SUMO-activating enzyme subunit</fullName>
    </recommendedName>
</protein>
<dbReference type="PhylomeDB" id="R7Q6E1"/>
<gene>
    <name evidence="16" type="ORF">CHC_T00002791001</name>
</gene>
<dbReference type="PIRSF" id="PIRSF039133">
    <property type="entry name" value="SUMO_E1B"/>
    <property type="match status" value="1"/>
</dbReference>
<feature type="binding site" evidence="10">
    <location>
        <position position="489"/>
    </location>
    <ligand>
        <name>Zn(2+)</name>
        <dbReference type="ChEBI" id="CHEBI:29105"/>
    </ligand>
</feature>
<dbReference type="RefSeq" id="XP_005713926.1">
    <property type="nucleotide sequence ID" value="XM_005713869.1"/>
</dbReference>
<dbReference type="Gene3D" id="3.10.290.20">
    <property type="entry name" value="Ubiquitin-like 2 activating enzyme e1b. Chain: B, domain 3"/>
    <property type="match status" value="1"/>
</dbReference>
<dbReference type="GO" id="GO:0005524">
    <property type="term" value="F:ATP binding"/>
    <property type="evidence" value="ECO:0007669"/>
    <property type="project" value="UniProtKB-KW"/>
</dbReference>
<dbReference type="InterPro" id="IPR042449">
    <property type="entry name" value="Ub-E1_IAD_1"/>
</dbReference>
<dbReference type="SUPFAM" id="SSF69572">
    <property type="entry name" value="Activating enzymes of the ubiquitin-like proteins"/>
    <property type="match status" value="1"/>
</dbReference>
<dbReference type="UniPathway" id="UPA00886"/>
<dbReference type="KEGG" id="ccp:CHC_T00002791001"/>
<evidence type="ECO:0000256" key="11">
    <source>
        <dbReference type="SAM" id="Coils"/>
    </source>
</evidence>
<dbReference type="InterPro" id="IPR045886">
    <property type="entry name" value="ThiF/MoeB/HesA"/>
</dbReference>
<evidence type="ECO:0000259" key="15">
    <source>
        <dbReference type="Pfam" id="PF14732"/>
    </source>
</evidence>
<dbReference type="GO" id="GO:0031510">
    <property type="term" value="C:SUMO activating enzyme complex"/>
    <property type="evidence" value="ECO:0007669"/>
    <property type="project" value="TreeGrafter"/>
</dbReference>
<dbReference type="InterPro" id="IPR019572">
    <property type="entry name" value="UBA_E1_SCCH"/>
</dbReference>
<dbReference type="PANTHER" id="PTHR10953">
    <property type="entry name" value="UBIQUITIN-ACTIVATING ENZYME E1"/>
    <property type="match status" value="1"/>
</dbReference>
<dbReference type="InterPro" id="IPR000594">
    <property type="entry name" value="ThiF_NAD_FAD-bd"/>
</dbReference>
<dbReference type="Pfam" id="PF00899">
    <property type="entry name" value="ThiF"/>
    <property type="match status" value="1"/>
</dbReference>
<dbReference type="EMBL" id="HG001673">
    <property type="protein sequence ID" value="CDF34107.1"/>
    <property type="molecule type" value="Genomic_DNA"/>
</dbReference>
<dbReference type="Gene3D" id="1.10.10.520">
    <property type="entry name" value="Ubiquitin activating enzymes (Uba3). Chain: B, domain 2"/>
    <property type="match status" value="1"/>
</dbReference>
<comment type="similarity">
    <text evidence="2">Belongs to the ubiquitin-activating E1 family.</text>
</comment>
<dbReference type="OMA" id="TPSEHIH"/>
<dbReference type="Proteomes" id="UP000012073">
    <property type="component" value="Unassembled WGS sequence"/>
</dbReference>
<evidence type="ECO:0000256" key="10">
    <source>
        <dbReference type="PIRSR" id="PIRSR039133-3"/>
    </source>
</evidence>
<dbReference type="GO" id="GO:0016925">
    <property type="term" value="P:protein sumoylation"/>
    <property type="evidence" value="ECO:0007669"/>
    <property type="project" value="UniProtKB-UniPathway"/>
</dbReference>
<feature type="binding site" evidence="9">
    <location>
        <position position="88"/>
    </location>
    <ligand>
        <name>ATP</name>
        <dbReference type="ChEBI" id="CHEBI:30616"/>
    </ligand>
</feature>
<keyword evidence="3 10" id="KW-0479">Metal-binding</keyword>
<evidence type="ECO:0000259" key="13">
    <source>
        <dbReference type="Pfam" id="PF00899"/>
    </source>
</evidence>
<feature type="compositionally biased region" description="Basic and acidic residues" evidence="12">
    <location>
        <begin position="241"/>
        <end position="258"/>
    </location>
</feature>
<feature type="domain" description="THIF-type NAD/FAD binding fold" evidence="13">
    <location>
        <begin position="23"/>
        <end position="453"/>
    </location>
</feature>
<evidence type="ECO:0000256" key="8">
    <source>
        <dbReference type="PIRSR" id="PIRSR039133-1"/>
    </source>
</evidence>
<accession>R7Q6E1</accession>
<sequence>MVSAVEVPSTLGFTSAASLDAVYGDGTAARVHSSRILVVGAGGVGCELVKNLASTGFSHITLIDLDTIDVSNLNRQFLFRKHHVGKSKAVEAAATITAMVPSTEIEGIVGNIKDTKFGISFFKSFNIVCCALDNLEARRHVNRMCLAADVPMIESGSTGYVGQTSVVAKGFECYDCTTRPQPKSYAVCTIRSTPEKPVHCVVWAKFLYELIFGPDDDGNVLKDLDMDTGRAANEASASIPDTEKTGPKEDAKKGKEPVKAPQANGHENGHSEQSTENNGTVIAPKSKRVRYAEGEDPEEFAKRVCELVFVTDIEKQRKMTELWQERAPPLVYDVGGVVDNLSEEFKQPNLSDQTSWTKEKSAVVFRETLKHIASHRKEEVGNLTFDKDDKDALMFVCAASNLRSHAYGVPLQSPFAVKGIAGNIVHAIATTNAVVGGLIVQEALKVMANNGDVRDCLTTFVSKAPVGARVMKILYPEQLRKKNEKCFVCSKGHLQLILDLEKTKLRTVVNTVLQKRMCVLQPTVNLTAGEYHNTLYECGVGLEADEIEEYEQNLEKSLQELRVTDGSELVVSDLAQNLSCTVHVSHASGLYEDKAEWERFRLEGKIQEAEVDTNGVRSEDDSTEDVDDECLEVPVQEMEGSCAAAPNTSVAIADEANVTVTAEGEDRGGKKRSLDHAENGRLDGEPESKKMRGEERESMEAENR</sequence>
<dbReference type="STRING" id="2769.R7Q6E1"/>
<dbReference type="Gramene" id="CDF34107">
    <property type="protein sequence ID" value="CDF34107"/>
    <property type="gene ID" value="CHC_T00002791001"/>
</dbReference>
<keyword evidence="6 10" id="KW-0862">Zinc</keyword>
<dbReference type="Gene3D" id="3.50.50.80">
    <property type="entry name" value="Ubiquitin-activating enzyme E1, inactive adenylation domain, subdomain 1"/>
    <property type="match status" value="1"/>
</dbReference>
<keyword evidence="17" id="KW-1185">Reference proteome</keyword>
<organism evidence="16 17">
    <name type="scientific">Chondrus crispus</name>
    <name type="common">Carrageen Irish moss</name>
    <name type="synonym">Polymorpha crispa</name>
    <dbReference type="NCBI Taxonomy" id="2769"/>
    <lineage>
        <taxon>Eukaryota</taxon>
        <taxon>Rhodophyta</taxon>
        <taxon>Florideophyceae</taxon>
        <taxon>Rhodymeniophycidae</taxon>
        <taxon>Gigartinales</taxon>
        <taxon>Gigartinaceae</taxon>
        <taxon>Chondrus</taxon>
    </lineage>
</organism>
<feature type="coiled-coil region" evidence="11">
    <location>
        <begin position="540"/>
        <end position="567"/>
    </location>
</feature>
<name>R7Q6E1_CHOCR</name>
<dbReference type="GO" id="GO:0005737">
    <property type="term" value="C:cytoplasm"/>
    <property type="evidence" value="ECO:0007669"/>
    <property type="project" value="TreeGrafter"/>
</dbReference>
<dbReference type="GO" id="GO:0019948">
    <property type="term" value="F:SUMO activating enzyme activity"/>
    <property type="evidence" value="ECO:0007669"/>
    <property type="project" value="InterPro"/>
</dbReference>
<evidence type="ECO:0000256" key="2">
    <source>
        <dbReference type="ARBA" id="ARBA00005673"/>
    </source>
</evidence>
<evidence type="ECO:0000256" key="5">
    <source>
        <dbReference type="ARBA" id="ARBA00022786"/>
    </source>
</evidence>
<reference evidence="17" key="1">
    <citation type="journal article" date="2013" name="Proc. Natl. Acad. Sci. U.S.A.">
        <title>Genome structure and metabolic features in the red seaweed Chondrus crispus shed light on evolution of the Archaeplastida.</title>
        <authorList>
            <person name="Collen J."/>
            <person name="Porcel B."/>
            <person name="Carre W."/>
            <person name="Ball S.G."/>
            <person name="Chaparro C."/>
            <person name="Tonon T."/>
            <person name="Barbeyron T."/>
            <person name="Michel G."/>
            <person name="Noel B."/>
            <person name="Valentin K."/>
            <person name="Elias M."/>
            <person name="Artiguenave F."/>
            <person name="Arun A."/>
            <person name="Aury J.M."/>
            <person name="Barbosa-Neto J.F."/>
            <person name="Bothwell J.H."/>
            <person name="Bouget F.Y."/>
            <person name="Brillet L."/>
            <person name="Cabello-Hurtado F."/>
            <person name="Capella-Gutierrez S."/>
            <person name="Charrier B."/>
            <person name="Cladiere L."/>
            <person name="Cock J.M."/>
            <person name="Coelho S.M."/>
            <person name="Colleoni C."/>
            <person name="Czjzek M."/>
            <person name="Da Silva C."/>
            <person name="Delage L."/>
            <person name="Denoeud F."/>
            <person name="Deschamps P."/>
            <person name="Dittami S.M."/>
            <person name="Gabaldon T."/>
            <person name="Gachon C.M."/>
            <person name="Groisillier A."/>
            <person name="Herve C."/>
            <person name="Jabbari K."/>
            <person name="Katinka M."/>
            <person name="Kloareg B."/>
            <person name="Kowalczyk N."/>
            <person name="Labadie K."/>
            <person name="Leblanc C."/>
            <person name="Lopez P.J."/>
            <person name="McLachlan D.H."/>
            <person name="Meslet-Cladiere L."/>
            <person name="Moustafa A."/>
            <person name="Nehr Z."/>
            <person name="Nyvall Collen P."/>
            <person name="Panaud O."/>
            <person name="Partensky F."/>
            <person name="Poulain J."/>
            <person name="Rensing S.A."/>
            <person name="Rousvoal S."/>
            <person name="Samson G."/>
            <person name="Symeonidi A."/>
            <person name="Weissenbach J."/>
            <person name="Zambounis A."/>
            <person name="Wincker P."/>
            <person name="Boyen C."/>
        </authorList>
    </citation>
    <scope>NUCLEOTIDE SEQUENCE [LARGE SCALE GENOMIC DNA]</scope>
    <source>
        <strain evidence="17">cv. Stackhouse</strain>
    </source>
</reference>